<gene>
    <name evidence="4" type="ORF">M422DRAFT_785402</name>
</gene>
<feature type="transmembrane region" description="Helical" evidence="2">
    <location>
        <begin position="104"/>
        <end position="124"/>
    </location>
</feature>
<protein>
    <recommendedName>
        <fullName evidence="3">DUF6534 domain-containing protein</fullName>
    </recommendedName>
</protein>
<evidence type="ECO:0000256" key="1">
    <source>
        <dbReference type="SAM" id="MobiDB-lite"/>
    </source>
</evidence>
<feature type="transmembrane region" description="Helical" evidence="2">
    <location>
        <begin position="26"/>
        <end position="48"/>
    </location>
</feature>
<feature type="region of interest" description="Disordered" evidence="1">
    <location>
        <begin position="321"/>
        <end position="350"/>
    </location>
</feature>
<dbReference type="PANTHER" id="PTHR40465:SF1">
    <property type="entry name" value="DUF6534 DOMAIN-CONTAINING PROTEIN"/>
    <property type="match status" value="1"/>
</dbReference>
<dbReference type="OrthoDB" id="2953893at2759"/>
<feature type="transmembrane region" description="Helical" evidence="2">
    <location>
        <begin position="60"/>
        <end position="84"/>
    </location>
</feature>
<evidence type="ECO:0000313" key="5">
    <source>
        <dbReference type="Proteomes" id="UP000054279"/>
    </source>
</evidence>
<dbReference type="HOGENOM" id="CLU_046025_2_1_1"/>
<dbReference type="InterPro" id="IPR045339">
    <property type="entry name" value="DUF6534"/>
</dbReference>
<accession>A0A0C9UK78</accession>
<organism evidence="4 5">
    <name type="scientific">Sphaerobolus stellatus (strain SS14)</name>
    <dbReference type="NCBI Taxonomy" id="990650"/>
    <lineage>
        <taxon>Eukaryota</taxon>
        <taxon>Fungi</taxon>
        <taxon>Dikarya</taxon>
        <taxon>Basidiomycota</taxon>
        <taxon>Agaricomycotina</taxon>
        <taxon>Agaricomycetes</taxon>
        <taxon>Phallomycetidae</taxon>
        <taxon>Geastrales</taxon>
        <taxon>Sphaerobolaceae</taxon>
        <taxon>Sphaerobolus</taxon>
    </lineage>
</organism>
<reference evidence="4 5" key="1">
    <citation type="submission" date="2014-06" db="EMBL/GenBank/DDBJ databases">
        <title>Evolutionary Origins and Diversification of the Mycorrhizal Mutualists.</title>
        <authorList>
            <consortium name="DOE Joint Genome Institute"/>
            <consortium name="Mycorrhizal Genomics Consortium"/>
            <person name="Kohler A."/>
            <person name="Kuo A."/>
            <person name="Nagy L.G."/>
            <person name="Floudas D."/>
            <person name="Copeland A."/>
            <person name="Barry K.W."/>
            <person name="Cichocki N."/>
            <person name="Veneault-Fourrey C."/>
            <person name="LaButti K."/>
            <person name="Lindquist E.A."/>
            <person name="Lipzen A."/>
            <person name="Lundell T."/>
            <person name="Morin E."/>
            <person name="Murat C."/>
            <person name="Riley R."/>
            <person name="Ohm R."/>
            <person name="Sun H."/>
            <person name="Tunlid A."/>
            <person name="Henrissat B."/>
            <person name="Grigoriev I.V."/>
            <person name="Hibbett D.S."/>
            <person name="Martin F."/>
        </authorList>
    </citation>
    <scope>NUCLEOTIDE SEQUENCE [LARGE SCALE GENOMIC DNA]</scope>
    <source>
        <strain evidence="4 5">SS14</strain>
    </source>
</reference>
<keyword evidence="2" id="KW-0812">Transmembrane</keyword>
<evidence type="ECO:0000259" key="3">
    <source>
        <dbReference type="Pfam" id="PF20152"/>
    </source>
</evidence>
<evidence type="ECO:0000313" key="4">
    <source>
        <dbReference type="EMBL" id="KIJ25806.1"/>
    </source>
</evidence>
<sequence length="350" mass="38623">MADSTGQVMSSLPPIPPNIAEITAPLLFGVVWNWTLYGALVVQVYIYNIYFSKDKKVFKVLVYGIFLVDTFQTALSGADIWYWFCHGFGDLNKLNNTYISNYDTPMLGSFIGFSVQLFFCYRIWTLSKNRILAGFIASVSLLQCIGGFIVGVRAAIHPQFNSLRSHVDVVGFDVWLIGTAVADTMIAICLSYLLLTASAGSKRSTTVVQRIVRLTVETNSVSAGAAIISIILYFALPAKSYFICPTFFLGKLYSNALLVTFNNRVILTRSAETNTSSLGSGPANSLPRANALYSPPRGGIKITQQRHTRYDESMELESFSLSLPQEGHDKDTLSRFPESAFSQKASNPFP</sequence>
<dbReference type="PANTHER" id="PTHR40465">
    <property type="entry name" value="CHROMOSOME 1, WHOLE GENOME SHOTGUN SEQUENCE"/>
    <property type="match status" value="1"/>
</dbReference>
<dbReference type="EMBL" id="KN837397">
    <property type="protein sequence ID" value="KIJ25806.1"/>
    <property type="molecule type" value="Genomic_DNA"/>
</dbReference>
<dbReference type="AlphaFoldDB" id="A0A0C9UK78"/>
<feature type="compositionally biased region" description="Polar residues" evidence="1">
    <location>
        <begin position="274"/>
        <end position="283"/>
    </location>
</feature>
<evidence type="ECO:0000256" key="2">
    <source>
        <dbReference type="SAM" id="Phobius"/>
    </source>
</evidence>
<feature type="region of interest" description="Disordered" evidence="1">
    <location>
        <begin position="274"/>
        <end position="299"/>
    </location>
</feature>
<feature type="transmembrane region" description="Helical" evidence="2">
    <location>
        <begin position="131"/>
        <end position="154"/>
    </location>
</feature>
<dbReference type="Proteomes" id="UP000054279">
    <property type="component" value="Unassembled WGS sequence"/>
</dbReference>
<keyword evidence="5" id="KW-1185">Reference proteome</keyword>
<feature type="transmembrane region" description="Helical" evidence="2">
    <location>
        <begin position="174"/>
        <end position="195"/>
    </location>
</feature>
<proteinExistence type="predicted"/>
<feature type="transmembrane region" description="Helical" evidence="2">
    <location>
        <begin position="216"/>
        <end position="236"/>
    </location>
</feature>
<name>A0A0C9UK78_SPHS4</name>
<keyword evidence="2" id="KW-1133">Transmembrane helix</keyword>
<feature type="domain" description="DUF6534" evidence="3">
    <location>
        <begin position="179"/>
        <end position="264"/>
    </location>
</feature>
<feature type="compositionally biased region" description="Polar residues" evidence="1">
    <location>
        <begin position="340"/>
        <end position="350"/>
    </location>
</feature>
<dbReference type="Pfam" id="PF20152">
    <property type="entry name" value="DUF6534"/>
    <property type="match status" value="1"/>
</dbReference>
<keyword evidence="2" id="KW-0472">Membrane</keyword>